<evidence type="ECO:0000259" key="1">
    <source>
        <dbReference type="Pfam" id="PF08434"/>
    </source>
</evidence>
<name>A0AA89C8W6_PINIB</name>
<reference evidence="2" key="1">
    <citation type="submission" date="2019-08" db="EMBL/GenBank/DDBJ databases">
        <title>The improved chromosome-level genome for the pearl oyster Pinctada fucata martensii using PacBio sequencing and Hi-C.</title>
        <authorList>
            <person name="Zheng Z."/>
        </authorList>
    </citation>
    <scope>NUCLEOTIDE SEQUENCE</scope>
    <source>
        <strain evidence="2">ZZ-2019</strain>
        <tissue evidence="2">Adductor muscle</tissue>
    </source>
</reference>
<dbReference type="AlphaFoldDB" id="A0AA89C8W6"/>
<dbReference type="EMBL" id="VSWD01000004">
    <property type="protein sequence ID" value="KAK3104515.1"/>
    <property type="molecule type" value="Genomic_DNA"/>
</dbReference>
<sequence length="120" mass="13984">MHITPSVLANPKSGYGSNDHIIVHEWGHLRFGVFDEYPTIIRRGILQRFYNEGGTWKPVRANTKYTDFVLITRRLSDKLLSQGYVCDRLTSSLRKFYGRYGELVIHYDVPFSRMVDDILS</sequence>
<keyword evidence="3" id="KW-1185">Reference proteome</keyword>
<proteinExistence type="predicted"/>
<protein>
    <recommendedName>
        <fullName evidence="1">Calcium-activated chloride channel N-terminal domain-containing protein</fullName>
    </recommendedName>
</protein>
<dbReference type="Proteomes" id="UP001186944">
    <property type="component" value="Unassembled WGS sequence"/>
</dbReference>
<organism evidence="2 3">
    <name type="scientific">Pinctada imbricata</name>
    <name type="common">Atlantic pearl-oyster</name>
    <name type="synonym">Pinctada martensii</name>
    <dbReference type="NCBI Taxonomy" id="66713"/>
    <lineage>
        <taxon>Eukaryota</taxon>
        <taxon>Metazoa</taxon>
        <taxon>Spiralia</taxon>
        <taxon>Lophotrochozoa</taxon>
        <taxon>Mollusca</taxon>
        <taxon>Bivalvia</taxon>
        <taxon>Autobranchia</taxon>
        <taxon>Pteriomorphia</taxon>
        <taxon>Pterioida</taxon>
        <taxon>Pterioidea</taxon>
        <taxon>Pteriidae</taxon>
        <taxon>Pinctada</taxon>
    </lineage>
</organism>
<comment type="caution">
    <text evidence="2">The sequence shown here is derived from an EMBL/GenBank/DDBJ whole genome shotgun (WGS) entry which is preliminary data.</text>
</comment>
<feature type="domain" description="Calcium-activated chloride channel N-terminal" evidence="1">
    <location>
        <begin position="1"/>
        <end position="39"/>
    </location>
</feature>
<evidence type="ECO:0000313" key="2">
    <source>
        <dbReference type="EMBL" id="KAK3104515.1"/>
    </source>
</evidence>
<accession>A0AA89C8W6</accession>
<gene>
    <name evidence="2" type="ORF">FSP39_003780</name>
</gene>
<dbReference type="InterPro" id="IPR013642">
    <property type="entry name" value="CLCA_N"/>
</dbReference>
<evidence type="ECO:0000313" key="3">
    <source>
        <dbReference type="Proteomes" id="UP001186944"/>
    </source>
</evidence>
<dbReference type="Pfam" id="PF08434">
    <property type="entry name" value="CLCA"/>
    <property type="match status" value="1"/>
</dbReference>